<dbReference type="EMBL" id="RSCM01000004">
    <property type="protein sequence ID" value="RUS97672.1"/>
    <property type="molecule type" value="Genomic_DNA"/>
</dbReference>
<gene>
    <name evidence="1" type="ORF">DSM107003_15470</name>
</gene>
<dbReference type="RefSeq" id="WP_127053398.1">
    <property type="nucleotide sequence ID" value="NZ_RSCM01000004.1"/>
</dbReference>
<evidence type="ECO:0008006" key="3">
    <source>
        <dbReference type="Google" id="ProtNLM"/>
    </source>
</evidence>
<evidence type="ECO:0000313" key="2">
    <source>
        <dbReference type="Proteomes" id="UP000276103"/>
    </source>
</evidence>
<reference evidence="1 2" key="1">
    <citation type="journal article" date="2019" name="Genome Biol. Evol.">
        <title>Day and night: Metabolic profiles and evolutionary relationships of six axenic non-marine cyanobacteria.</title>
        <authorList>
            <person name="Will S.E."/>
            <person name="Henke P."/>
            <person name="Boedeker C."/>
            <person name="Huang S."/>
            <person name="Brinkmann H."/>
            <person name="Rohde M."/>
            <person name="Jarek M."/>
            <person name="Friedl T."/>
            <person name="Seufert S."/>
            <person name="Schumacher M."/>
            <person name="Overmann J."/>
            <person name="Neumann-Schaal M."/>
            <person name="Petersen J."/>
        </authorList>
    </citation>
    <scope>NUCLEOTIDE SEQUENCE [LARGE SCALE GENOMIC DNA]</scope>
    <source>
        <strain evidence="1 2">SAG 1403-4b</strain>
    </source>
</reference>
<keyword evidence="2" id="KW-1185">Reference proteome</keyword>
<dbReference type="OrthoDB" id="514041at2"/>
<sequence>MNYEIARKLLIDQTTDDDKSDALLNHLKQGKLPVPGQITSILLALKVVFETLKESPSLDKELAFALYKLGIKALQLFAAGRKAGVDWPPLLKEDLQRISLAAESIFSGTWETLPAGSKLKDEG</sequence>
<protein>
    <recommendedName>
        <fullName evidence="3">Dethiobiotin synthetase</fullName>
    </recommendedName>
</protein>
<dbReference type="AlphaFoldDB" id="A0A433UUZ5"/>
<accession>A0A433UUZ5</accession>
<proteinExistence type="predicted"/>
<dbReference type="Proteomes" id="UP000276103">
    <property type="component" value="Unassembled WGS sequence"/>
</dbReference>
<name>A0A433UUZ5_ANAVA</name>
<organism evidence="1 2">
    <name type="scientific">Trichormus variabilis SAG 1403-4b</name>
    <dbReference type="NCBI Taxonomy" id="447716"/>
    <lineage>
        <taxon>Bacteria</taxon>
        <taxon>Bacillati</taxon>
        <taxon>Cyanobacteriota</taxon>
        <taxon>Cyanophyceae</taxon>
        <taxon>Nostocales</taxon>
        <taxon>Nostocaceae</taxon>
        <taxon>Trichormus</taxon>
    </lineage>
</organism>
<comment type="caution">
    <text evidence="1">The sequence shown here is derived from an EMBL/GenBank/DDBJ whole genome shotgun (WGS) entry which is preliminary data.</text>
</comment>
<evidence type="ECO:0000313" key="1">
    <source>
        <dbReference type="EMBL" id="RUS97672.1"/>
    </source>
</evidence>